<keyword evidence="2" id="KW-1185">Reference proteome</keyword>
<gene>
    <name evidence="1" type="ORF">SAMN05216296_0029</name>
</gene>
<protein>
    <submittedName>
        <fullName evidence="1">Uncharacterized protein</fullName>
    </submittedName>
</protein>
<accession>A0A1H2DUW9</accession>
<dbReference type="AlphaFoldDB" id="A0A1H2DUW9"/>
<evidence type="ECO:0000313" key="1">
    <source>
        <dbReference type="EMBL" id="SDT86646.1"/>
    </source>
</evidence>
<dbReference type="EMBL" id="LT629785">
    <property type="protein sequence ID" value="SDT86646.1"/>
    <property type="molecule type" value="Genomic_DNA"/>
</dbReference>
<reference evidence="2" key="1">
    <citation type="submission" date="2016-10" db="EMBL/GenBank/DDBJ databases">
        <authorList>
            <person name="Varghese N."/>
            <person name="Submissions S."/>
        </authorList>
    </citation>
    <scope>NUCLEOTIDE SEQUENCE [LARGE SCALE GENOMIC DNA]</scope>
    <source>
        <strain evidence="2">DSM 17875</strain>
    </source>
</reference>
<evidence type="ECO:0000313" key="2">
    <source>
        <dbReference type="Proteomes" id="UP000243232"/>
    </source>
</evidence>
<name>A0A1H2DUW9_9PSED</name>
<organism evidence="1 2">
    <name type="scientific">Pseudomonas pohangensis</name>
    <dbReference type="NCBI Taxonomy" id="364197"/>
    <lineage>
        <taxon>Bacteria</taxon>
        <taxon>Pseudomonadati</taxon>
        <taxon>Pseudomonadota</taxon>
        <taxon>Gammaproteobacteria</taxon>
        <taxon>Pseudomonadales</taxon>
        <taxon>Pseudomonadaceae</taxon>
        <taxon>Pseudomonas</taxon>
    </lineage>
</organism>
<sequence length="55" mass="6175">MRPADMCQKQTFAIDLCVLNGVLSKASSLTHLIEKIWLTVHGEYSLYATDHNTLP</sequence>
<proteinExistence type="predicted"/>
<dbReference type="Proteomes" id="UP000243232">
    <property type="component" value="Chromosome I"/>
</dbReference>